<comment type="catalytic activity">
    <reaction evidence="10">
        <text>a ubiquinone + NADH + 5 H(+)(in) = a ubiquinol + NAD(+) + 4 H(+)(out)</text>
        <dbReference type="Rhea" id="RHEA:29091"/>
        <dbReference type="Rhea" id="RHEA-COMP:9565"/>
        <dbReference type="Rhea" id="RHEA-COMP:9566"/>
        <dbReference type="ChEBI" id="CHEBI:15378"/>
        <dbReference type="ChEBI" id="CHEBI:16389"/>
        <dbReference type="ChEBI" id="CHEBI:17976"/>
        <dbReference type="ChEBI" id="CHEBI:57540"/>
        <dbReference type="ChEBI" id="CHEBI:57945"/>
        <dbReference type="EC" id="7.1.1.2"/>
    </reaction>
</comment>
<proteinExistence type="inferred from homology"/>
<evidence type="ECO:0000256" key="3">
    <source>
        <dbReference type="ARBA" id="ARBA00016612"/>
    </source>
</evidence>
<protein>
    <recommendedName>
        <fullName evidence="3">NADH-ubiquinone oxidoreductase chain 4L</fullName>
    </recommendedName>
    <alternativeName>
        <fullName evidence="9">NADH dehydrogenase subunit 4L</fullName>
    </alternativeName>
</protein>
<dbReference type="RefSeq" id="YP_009699968.1">
    <property type="nucleotide sequence ID" value="NC_044848.1"/>
</dbReference>
<accession>A0A5C0XLH8</accession>
<dbReference type="CTD" id="4539"/>
<dbReference type="EMBL" id="MH781547">
    <property type="protein sequence ID" value="QEK77361.1"/>
    <property type="molecule type" value="Genomic_DNA"/>
</dbReference>
<dbReference type="InterPro" id="IPR039428">
    <property type="entry name" value="NUOK/Mnh_C1-like"/>
</dbReference>
<evidence type="ECO:0000256" key="5">
    <source>
        <dbReference type="ARBA" id="ARBA00022967"/>
    </source>
</evidence>
<dbReference type="Gene3D" id="1.10.287.3510">
    <property type="match status" value="1"/>
</dbReference>
<dbReference type="GeneID" id="41834302"/>
<evidence type="ECO:0000256" key="1">
    <source>
        <dbReference type="ARBA" id="ARBA00004141"/>
    </source>
</evidence>
<comment type="subcellular location">
    <subcellularLocation>
        <location evidence="1">Membrane</location>
        <topology evidence="1">Multi-pass membrane protein</topology>
    </subcellularLocation>
</comment>
<dbReference type="GO" id="GO:0008137">
    <property type="term" value="F:NADH dehydrogenase (ubiquinone) activity"/>
    <property type="evidence" value="ECO:0007669"/>
    <property type="project" value="UniProtKB-EC"/>
</dbReference>
<keyword evidence="12" id="KW-0496">Mitochondrion</keyword>
<evidence type="ECO:0000256" key="6">
    <source>
        <dbReference type="ARBA" id="ARBA00022989"/>
    </source>
</evidence>
<sequence>MYISIMLFYTIFVFLMQQNHLLMMLMLLEMMILLLFFMLVIYLGYYMYEFYFSMLFLTMCVCESVLGLSILVSLIRVYGNDFYQSFNILW</sequence>
<gene>
    <name evidence="12" type="primary">ND4L</name>
    <name evidence="12" type="ORF">LKC010</name>
</gene>
<evidence type="ECO:0000256" key="8">
    <source>
        <dbReference type="ARBA" id="ARBA00023136"/>
    </source>
</evidence>
<organism evidence="12">
    <name type="scientific">Leptaulax koreanus</name>
    <dbReference type="NCBI Taxonomy" id="2607329"/>
    <lineage>
        <taxon>Eukaryota</taxon>
        <taxon>Metazoa</taxon>
        <taxon>Ecdysozoa</taxon>
        <taxon>Arthropoda</taxon>
        <taxon>Hexapoda</taxon>
        <taxon>Insecta</taxon>
        <taxon>Pterygota</taxon>
        <taxon>Neoptera</taxon>
        <taxon>Endopterygota</taxon>
        <taxon>Coleoptera</taxon>
        <taxon>Polyphaga</taxon>
        <taxon>Scarabaeiformia</taxon>
        <taxon>Passalidae</taxon>
        <taxon>Leptaulax</taxon>
    </lineage>
</organism>
<evidence type="ECO:0000256" key="7">
    <source>
        <dbReference type="ARBA" id="ARBA00023027"/>
    </source>
</evidence>
<feature type="transmembrane region" description="Helical" evidence="11">
    <location>
        <begin position="21"/>
        <end position="45"/>
    </location>
</feature>
<keyword evidence="8 11" id="KW-0472">Membrane</keyword>
<keyword evidence="5" id="KW-1278">Translocase</keyword>
<geneLocation type="mitochondrion" evidence="12"/>
<evidence type="ECO:0000313" key="12">
    <source>
        <dbReference type="EMBL" id="QEK77361.1"/>
    </source>
</evidence>
<evidence type="ECO:0000256" key="4">
    <source>
        <dbReference type="ARBA" id="ARBA00022692"/>
    </source>
</evidence>
<evidence type="ECO:0000256" key="11">
    <source>
        <dbReference type="SAM" id="Phobius"/>
    </source>
</evidence>
<keyword evidence="7" id="KW-0520">NAD</keyword>
<comment type="similarity">
    <text evidence="2">Belongs to the complex I subunit 4L family.</text>
</comment>
<keyword evidence="4 11" id="KW-0812">Transmembrane</keyword>
<dbReference type="AlphaFoldDB" id="A0A5C0XLH8"/>
<name>A0A5C0XLH8_9SCAR</name>
<evidence type="ECO:0000256" key="2">
    <source>
        <dbReference type="ARBA" id="ARBA00010519"/>
    </source>
</evidence>
<dbReference type="GO" id="GO:0016020">
    <property type="term" value="C:membrane"/>
    <property type="evidence" value="ECO:0007669"/>
    <property type="project" value="UniProtKB-SubCell"/>
</dbReference>
<feature type="transmembrane region" description="Helical" evidence="11">
    <location>
        <begin position="51"/>
        <end position="75"/>
    </location>
</feature>
<keyword evidence="6 11" id="KW-1133">Transmembrane helix</keyword>
<evidence type="ECO:0000256" key="10">
    <source>
        <dbReference type="ARBA" id="ARBA00049551"/>
    </source>
</evidence>
<dbReference type="Pfam" id="PF00420">
    <property type="entry name" value="Oxidored_q2"/>
    <property type="match status" value="1"/>
</dbReference>
<reference evidence="12" key="1">
    <citation type="journal article" date="2019" name="Mitochondrial DNA Part B Resour">
        <title>Complete mitochondrial genome of Leptaulax koreanus (Coleoptera: Passalidae), a Korean endemic bess beetle.</title>
        <authorList>
            <person name="Lee S.-G."/>
            <person name="Choi K.S."/>
            <person name="Kim C.-J."/>
            <person name="Jeon H.-B."/>
            <person name="Kim I.-K."/>
        </authorList>
    </citation>
    <scope>NUCLEOTIDE SEQUENCE</scope>
</reference>
<evidence type="ECO:0000256" key="9">
    <source>
        <dbReference type="ARBA" id="ARBA00031586"/>
    </source>
</evidence>